<comment type="caution">
    <text evidence="2">The sequence shown here is derived from an EMBL/GenBank/DDBJ whole genome shotgun (WGS) entry which is preliminary data.</text>
</comment>
<dbReference type="Pfam" id="PF08279">
    <property type="entry name" value="HTH_11"/>
    <property type="match status" value="1"/>
</dbReference>
<dbReference type="EMBL" id="QXRZ01000005">
    <property type="protein sequence ID" value="RIL42438.1"/>
    <property type="molecule type" value="Genomic_DNA"/>
</dbReference>
<sequence length="313" mass="36805">MKKSERLNMELIFLKDKSSFHLKDLMVEFNISKSTAIRDIKALEEMGLALYVENGRFGGYKIISENLLTPIYFNNNEMLAIFYALKSMSALTTTPFEKTYVQLSEKLSATISPNLRNEITETLNYIHFHTVSPVKKTKYLATILEVIQSNDVVMIHYSQYEPIIYERIQIYELFYRSGVWFFSGMDLIRGQWGIYRCDYVDMLEKVEDNLAKYTRSQLSDLEIDYEQNYHDINFKCELTAFGVELFLKKSYPNMSLEYIEDKPFIVGGYNEGELQYMIDYLISLGENVKILYPESLKIKYMTKLKAILNQYQK</sequence>
<dbReference type="AlphaFoldDB" id="A0A418HN05"/>
<evidence type="ECO:0000259" key="1">
    <source>
        <dbReference type="Pfam" id="PF08279"/>
    </source>
</evidence>
<dbReference type="InterPro" id="IPR036388">
    <property type="entry name" value="WH-like_DNA-bd_sf"/>
</dbReference>
<dbReference type="InterPro" id="IPR036390">
    <property type="entry name" value="WH_DNA-bd_sf"/>
</dbReference>
<protein>
    <submittedName>
        <fullName evidence="2">WYL domain-containing protein</fullName>
    </submittedName>
</protein>
<proteinExistence type="predicted"/>
<dbReference type="InterPro" id="IPR051534">
    <property type="entry name" value="CBASS_pafABC_assoc_protein"/>
</dbReference>
<dbReference type="PANTHER" id="PTHR34580:SF9">
    <property type="entry name" value="SLL5097 PROTEIN"/>
    <property type="match status" value="1"/>
</dbReference>
<dbReference type="Gene3D" id="1.10.10.10">
    <property type="entry name" value="Winged helix-like DNA-binding domain superfamily/Winged helix DNA-binding domain"/>
    <property type="match status" value="1"/>
</dbReference>
<name>A0A418HN05_STAGA</name>
<accession>A0A418HN05</accession>
<gene>
    <name evidence="2" type="ORF">BUZ01_09655</name>
</gene>
<dbReference type="SUPFAM" id="SSF46785">
    <property type="entry name" value="Winged helix' DNA-binding domain"/>
    <property type="match status" value="1"/>
</dbReference>
<dbReference type="PANTHER" id="PTHR34580">
    <property type="match status" value="1"/>
</dbReference>
<organism evidence="2 3">
    <name type="scientific">Staphylococcus gallinarum</name>
    <dbReference type="NCBI Taxonomy" id="1293"/>
    <lineage>
        <taxon>Bacteria</taxon>
        <taxon>Bacillati</taxon>
        <taxon>Bacillota</taxon>
        <taxon>Bacilli</taxon>
        <taxon>Bacillales</taxon>
        <taxon>Staphylococcaceae</taxon>
        <taxon>Staphylococcus</taxon>
    </lineage>
</organism>
<feature type="domain" description="Helix-turn-helix type 11" evidence="1">
    <location>
        <begin position="10"/>
        <end position="61"/>
    </location>
</feature>
<dbReference type="InterPro" id="IPR013196">
    <property type="entry name" value="HTH_11"/>
</dbReference>
<dbReference type="RefSeq" id="WP_107527787.1">
    <property type="nucleotide sequence ID" value="NZ_JAIBNU010000001.1"/>
</dbReference>
<dbReference type="Proteomes" id="UP000283576">
    <property type="component" value="Unassembled WGS sequence"/>
</dbReference>
<evidence type="ECO:0000313" key="2">
    <source>
        <dbReference type="EMBL" id="RIL42438.1"/>
    </source>
</evidence>
<evidence type="ECO:0000313" key="3">
    <source>
        <dbReference type="Proteomes" id="UP000283576"/>
    </source>
</evidence>
<reference evidence="2 3" key="1">
    <citation type="journal article" date="2016" name="Front. Microbiol.">
        <title>Comprehensive Phylogenetic Analysis of Bovine Non-aureus Staphylococci Species Based on Whole-Genome Sequencing.</title>
        <authorList>
            <person name="Naushad S."/>
            <person name="Barkema H.W."/>
            <person name="Luby C."/>
            <person name="Condas L.A."/>
            <person name="Nobrega D.B."/>
            <person name="Carson D.A."/>
            <person name="De Buck J."/>
        </authorList>
    </citation>
    <scope>NUCLEOTIDE SEQUENCE [LARGE SCALE GENOMIC DNA]</scope>
    <source>
        <strain evidence="2 3">SNUC 1388</strain>
    </source>
</reference>